<reference evidence="7 8" key="1">
    <citation type="submission" date="2016-12" db="EMBL/GenBank/DDBJ databases">
        <title>The draft genome sequence of Actinophytocola sp. 11-183.</title>
        <authorList>
            <person name="Wang W."/>
            <person name="Yuan L."/>
        </authorList>
    </citation>
    <scope>NUCLEOTIDE SEQUENCE [LARGE SCALE GENOMIC DNA]</scope>
    <source>
        <strain evidence="7 8">11-183</strain>
    </source>
</reference>
<dbReference type="Gene3D" id="3.40.190.10">
    <property type="entry name" value="Periplasmic binding protein-like II"/>
    <property type="match status" value="2"/>
</dbReference>
<gene>
    <name evidence="7" type="ORF">BU204_06620</name>
</gene>
<comment type="caution">
    <text evidence="7">The sequence shown here is derived from an EMBL/GenBank/DDBJ whole genome shotgun (WGS) entry which is preliminary data.</text>
</comment>
<name>A0A1Q8CV48_9PSEU</name>
<evidence type="ECO:0000256" key="2">
    <source>
        <dbReference type="ARBA" id="ARBA00010333"/>
    </source>
</evidence>
<evidence type="ECO:0000256" key="1">
    <source>
        <dbReference type="ARBA" id="ARBA00004196"/>
    </source>
</evidence>
<evidence type="ECO:0000256" key="4">
    <source>
        <dbReference type="RuleBase" id="RU003744"/>
    </source>
</evidence>
<dbReference type="InterPro" id="IPR018313">
    <property type="entry name" value="SBP_3_CS"/>
</dbReference>
<dbReference type="RefSeq" id="WP_075124668.1">
    <property type="nucleotide sequence ID" value="NZ_MSIE01000008.1"/>
</dbReference>
<evidence type="ECO:0000256" key="3">
    <source>
        <dbReference type="ARBA" id="ARBA00022729"/>
    </source>
</evidence>
<evidence type="ECO:0000259" key="6">
    <source>
        <dbReference type="SMART" id="SM00062"/>
    </source>
</evidence>
<feature type="domain" description="Solute-binding protein family 3/N-terminal" evidence="6">
    <location>
        <begin position="48"/>
        <end position="267"/>
    </location>
</feature>
<keyword evidence="3 5" id="KW-0732">Signal</keyword>
<protein>
    <submittedName>
        <fullName evidence="7">ABC transporter substrate-binding protein</fullName>
    </submittedName>
</protein>
<dbReference type="Proteomes" id="UP000185596">
    <property type="component" value="Unassembled WGS sequence"/>
</dbReference>
<evidence type="ECO:0000313" key="7">
    <source>
        <dbReference type="EMBL" id="OLF18235.1"/>
    </source>
</evidence>
<evidence type="ECO:0000313" key="8">
    <source>
        <dbReference type="Proteomes" id="UP000185596"/>
    </source>
</evidence>
<comment type="similarity">
    <text evidence="2 4">Belongs to the bacterial solute-binding protein 3 family.</text>
</comment>
<sequence length="271" mass="28839">MTRRPTLKVWALVPALAIVLAGCGEDGGSSGDGGDAGSGGPELVNEGKLTNCTGLPYKPFEYEENGEVIGFDIDLVDLIAKELGVEQEVVDTPFDGIQSGADFNSGKCDISSAGMTITDERKQNIDFSDPYFDATQALVTKKGSGISDITDLDGKNLGVQNSTTGFDYANENAKGANIVNFEDLGLLLTAVESGQVDAGINDNGVLFDWVKDKTDFEVVKEFETGEQYGMGVRKGNTALLDVVNKVLADAKSSGEYDTIYEKWFGTKPADN</sequence>
<proteinExistence type="inferred from homology"/>
<evidence type="ECO:0000256" key="5">
    <source>
        <dbReference type="SAM" id="SignalP"/>
    </source>
</evidence>
<comment type="subcellular location">
    <subcellularLocation>
        <location evidence="1">Cell envelope</location>
    </subcellularLocation>
</comment>
<dbReference type="EMBL" id="MSIE01000008">
    <property type="protein sequence ID" value="OLF18235.1"/>
    <property type="molecule type" value="Genomic_DNA"/>
</dbReference>
<feature type="chain" id="PRO_5038544491" evidence="5">
    <location>
        <begin position="22"/>
        <end position="271"/>
    </location>
</feature>
<dbReference type="PROSITE" id="PS51257">
    <property type="entry name" value="PROKAR_LIPOPROTEIN"/>
    <property type="match status" value="1"/>
</dbReference>
<organism evidence="7 8">
    <name type="scientific">Actinophytocola xanthii</name>
    <dbReference type="NCBI Taxonomy" id="1912961"/>
    <lineage>
        <taxon>Bacteria</taxon>
        <taxon>Bacillati</taxon>
        <taxon>Actinomycetota</taxon>
        <taxon>Actinomycetes</taxon>
        <taxon>Pseudonocardiales</taxon>
        <taxon>Pseudonocardiaceae</taxon>
    </lineage>
</organism>
<dbReference type="PANTHER" id="PTHR35936:SF17">
    <property type="entry name" value="ARGININE-BINDING EXTRACELLULAR PROTEIN ARTP"/>
    <property type="match status" value="1"/>
</dbReference>
<dbReference type="STRING" id="1912961.BU204_06620"/>
<dbReference type="Pfam" id="PF00497">
    <property type="entry name" value="SBP_bac_3"/>
    <property type="match status" value="1"/>
</dbReference>
<feature type="signal peptide" evidence="5">
    <location>
        <begin position="1"/>
        <end position="21"/>
    </location>
</feature>
<dbReference type="SMART" id="SM00062">
    <property type="entry name" value="PBPb"/>
    <property type="match status" value="1"/>
</dbReference>
<dbReference type="CDD" id="cd13530">
    <property type="entry name" value="PBP2_peptides_like"/>
    <property type="match status" value="1"/>
</dbReference>
<dbReference type="GO" id="GO:0030313">
    <property type="term" value="C:cell envelope"/>
    <property type="evidence" value="ECO:0007669"/>
    <property type="project" value="UniProtKB-SubCell"/>
</dbReference>
<dbReference type="InterPro" id="IPR001638">
    <property type="entry name" value="Solute-binding_3/MltF_N"/>
</dbReference>
<dbReference type="AlphaFoldDB" id="A0A1Q8CV48"/>
<accession>A0A1Q8CV48</accession>
<dbReference type="OrthoDB" id="8454826at2"/>
<dbReference type="SUPFAM" id="SSF53850">
    <property type="entry name" value="Periplasmic binding protein-like II"/>
    <property type="match status" value="1"/>
</dbReference>
<dbReference type="PANTHER" id="PTHR35936">
    <property type="entry name" value="MEMBRANE-BOUND LYTIC MUREIN TRANSGLYCOSYLASE F"/>
    <property type="match status" value="1"/>
</dbReference>
<dbReference type="PROSITE" id="PS01039">
    <property type="entry name" value="SBP_BACTERIAL_3"/>
    <property type="match status" value="1"/>
</dbReference>
<keyword evidence="8" id="KW-1185">Reference proteome</keyword>